<accession>A0A848MAM0</accession>
<dbReference type="EMBL" id="JABBPN010000021">
    <property type="protein sequence ID" value="NMO97715.1"/>
    <property type="molecule type" value="Genomic_DNA"/>
</dbReference>
<gene>
    <name evidence="2" type="ORF">HII30_18280</name>
</gene>
<name>A0A848MAM0_PAELE</name>
<sequence length="133" mass="15069">MPEGDYIQRQEKRGSRILESLIVVNILGFTIILLLSFINGMFFNMISLIIMIVLSMLIYYGGNIAKWVYITVNILNIFSMLYVLTAGIITSNATLFPILLNTVTMLMQVISLVTSIVLIFSGSVKEFMYKQKN</sequence>
<evidence type="ECO:0000313" key="3">
    <source>
        <dbReference type="Proteomes" id="UP000565468"/>
    </source>
</evidence>
<keyword evidence="3" id="KW-1185">Reference proteome</keyword>
<proteinExistence type="predicted"/>
<keyword evidence="1" id="KW-1133">Transmembrane helix</keyword>
<feature type="transmembrane region" description="Helical" evidence="1">
    <location>
        <begin position="95"/>
        <end position="120"/>
    </location>
</feature>
<keyword evidence="1" id="KW-0812">Transmembrane</keyword>
<feature type="transmembrane region" description="Helical" evidence="1">
    <location>
        <begin position="17"/>
        <end position="35"/>
    </location>
</feature>
<dbReference type="Proteomes" id="UP000565468">
    <property type="component" value="Unassembled WGS sequence"/>
</dbReference>
<feature type="transmembrane region" description="Helical" evidence="1">
    <location>
        <begin position="67"/>
        <end position="89"/>
    </location>
</feature>
<evidence type="ECO:0000256" key="1">
    <source>
        <dbReference type="SAM" id="Phobius"/>
    </source>
</evidence>
<keyword evidence="1" id="KW-0472">Membrane</keyword>
<organism evidence="2 3">
    <name type="scientific">Paenibacillus lemnae</name>
    <dbReference type="NCBI Taxonomy" id="1330551"/>
    <lineage>
        <taxon>Bacteria</taxon>
        <taxon>Bacillati</taxon>
        <taxon>Bacillota</taxon>
        <taxon>Bacilli</taxon>
        <taxon>Bacillales</taxon>
        <taxon>Paenibacillaceae</taxon>
        <taxon>Paenibacillus</taxon>
    </lineage>
</organism>
<dbReference type="AlphaFoldDB" id="A0A848MAM0"/>
<comment type="caution">
    <text evidence="2">The sequence shown here is derived from an EMBL/GenBank/DDBJ whole genome shotgun (WGS) entry which is preliminary data.</text>
</comment>
<reference evidence="2 3" key="1">
    <citation type="submission" date="2020-04" db="EMBL/GenBank/DDBJ databases">
        <title>Paenibacillus algicola sp. nov., a novel marine bacterium producing alginate lyase.</title>
        <authorList>
            <person name="Huang H."/>
        </authorList>
    </citation>
    <scope>NUCLEOTIDE SEQUENCE [LARGE SCALE GENOMIC DNA]</scope>
    <source>
        <strain evidence="2 3">L7-75</strain>
    </source>
</reference>
<evidence type="ECO:0000313" key="2">
    <source>
        <dbReference type="EMBL" id="NMO97715.1"/>
    </source>
</evidence>
<dbReference type="RefSeq" id="WP_169506489.1">
    <property type="nucleotide sequence ID" value="NZ_JABBPN010000021.1"/>
</dbReference>
<feature type="transmembrane region" description="Helical" evidence="1">
    <location>
        <begin position="41"/>
        <end position="60"/>
    </location>
</feature>
<protein>
    <submittedName>
        <fullName evidence="2">Uncharacterized protein</fullName>
    </submittedName>
</protein>